<evidence type="ECO:0000313" key="10">
    <source>
        <dbReference type="Proteomes" id="UP000000561"/>
    </source>
</evidence>
<dbReference type="InterPro" id="IPR037143">
    <property type="entry name" value="4-PPantetheinyl_Trfase_dom_sf"/>
</dbReference>
<dbReference type="GO" id="GO:0008897">
    <property type="term" value="F:holo-[acyl-carrier-protein] synthase activity"/>
    <property type="evidence" value="ECO:0000318"/>
    <property type="project" value="GO_Central"/>
</dbReference>
<dbReference type="VEuPathDB" id="FungiDB:UMAG_03832"/>
<feature type="binding site" description="proximal binding residue" evidence="5">
    <location>
        <position position="618"/>
    </location>
    <ligand>
        <name>heme b</name>
        <dbReference type="ChEBI" id="CHEBI:60344"/>
    </ligand>
    <ligandPart>
        <name>Fe</name>
        <dbReference type="ChEBI" id="CHEBI:18248"/>
    </ligandPart>
</feature>
<dbReference type="Gene3D" id="3.90.470.20">
    <property type="entry name" value="4'-phosphopantetheinyl transferase domain"/>
    <property type="match status" value="2"/>
</dbReference>
<evidence type="ECO:0000259" key="8">
    <source>
        <dbReference type="Pfam" id="PF22624"/>
    </source>
</evidence>
<protein>
    <submittedName>
        <fullName evidence="9">Uncharacterized protein</fullName>
    </submittedName>
</protein>
<accession>A0A0D1E0K2</accession>
<keyword evidence="2" id="KW-0808">Transferase</keyword>
<dbReference type="eggNOG" id="KOG0945">
    <property type="taxonomic scope" value="Eukaryota"/>
</dbReference>
<dbReference type="SUPFAM" id="SSF140959">
    <property type="entry name" value="Indolic compounds 2,3-dioxygenase-like"/>
    <property type="match status" value="1"/>
</dbReference>
<dbReference type="SUPFAM" id="SSF56214">
    <property type="entry name" value="4'-phosphopantetheinyl transferase"/>
    <property type="match status" value="2"/>
</dbReference>
<dbReference type="KEGG" id="uma:UMAG_03832"/>
<evidence type="ECO:0000256" key="1">
    <source>
        <dbReference type="ARBA" id="ARBA00007119"/>
    </source>
</evidence>
<dbReference type="GeneID" id="23564183"/>
<dbReference type="PANTHER" id="PTHR28657:SF5">
    <property type="entry name" value="INDOLEAMINE 2,3-DIOXYGENASE"/>
    <property type="match status" value="1"/>
</dbReference>
<dbReference type="RefSeq" id="XP_011390268.1">
    <property type="nucleotide sequence ID" value="XM_011391966.1"/>
</dbReference>
<dbReference type="OrthoDB" id="540174at2759"/>
<evidence type="ECO:0000259" key="7">
    <source>
        <dbReference type="Pfam" id="PF01648"/>
    </source>
</evidence>
<keyword evidence="10" id="KW-1185">Reference proteome</keyword>
<dbReference type="STRING" id="237631.A0A0D1E0K2"/>
<dbReference type="InterPro" id="IPR008278">
    <property type="entry name" value="4-PPantetheinyl_Trfase_dom"/>
</dbReference>
<dbReference type="GO" id="GO:0000287">
    <property type="term" value="F:magnesium ion binding"/>
    <property type="evidence" value="ECO:0007669"/>
    <property type="project" value="InterPro"/>
</dbReference>
<dbReference type="GO" id="GO:0016702">
    <property type="term" value="F:oxidoreductase activity, acting on single donors with incorporation of molecular oxygen, incorporation of two atoms of oxygen"/>
    <property type="evidence" value="ECO:0007669"/>
    <property type="project" value="UniProtKB-ARBA"/>
</dbReference>
<gene>
    <name evidence="9" type="ORF">UMAG_03832</name>
</gene>
<dbReference type="Pfam" id="PF01648">
    <property type="entry name" value="ACPS"/>
    <property type="match status" value="1"/>
</dbReference>
<dbReference type="Pfam" id="PF01231">
    <property type="entry name" value="IDO"/>
    <property type="match status" value="1"/>
</dbReference>
<evidence type="ECO:0000313" key="9">
    <source>
        <dbReference type="EMBL" id="KIS68250.1"/>
    </source>
</evidence>
<organism evidence="9 10">
    <name type="scientific">Mycosarcoma maydis</name>
    <name type="common">Corn smut fungus</name>
    <name type="synonym">Ustilago maydis</name>
    <dbReference type="NCBI Taxonomy" id="5270"/>
    <lineage>
        <taxon>Eukaryota</taxon>
        <taxon>Fungi</taxon>
        <taxon>Dikarya</taxon>
        <taxon>Basidiomycota</taxon>
        <taxon>Ustilaginomycotina</taxon>
        <taxon>Ustilaginomycetes</taxon>
        <taxon>Ustilaginales</taxon>
        <taxon>Ustilaginaceae</taxon>
        <taxon>Mycosarcoma</taxon>
    </lineage>
</organism>
<evidence type="ECO:0000256" key="4">
    <source>
        <dbReference type="ARBA" id="ARBA00023004"/>
    </source>
</evidence>
<comment type="similarity">
    <text evidence="1">Belongs to the indoleamine 2,3-dioxygenase family.</text>
</comment>
<keyword evidence="3 5" id="KW-0479">Metal-binding</keyword>
<dbReference type="InterPro" id="IPR055066">
    <property type="entry name" value="AASDHPPT_N"/>
</dbReference>
<reference evidence="9 10" key="1">
    <citation type="journal article" date="2006" name="Nature">
        <title>Insights from the genome of the biotrophic fungal plant pathogen Ustilago maydis.</title>
        <authorList>
            <person name="Kamper J."/>
            <person name="Kahmann R."/>
            <person name="Bolker M."/>
            <person name="Ma L.J."/>
            <person name="Brefort T."/>
            <person name="Saville B.J."/>
            <person name="Banuett F."/>
            <person name="Kronstad J.W."/>
            <person name="Gold S.E."/>
            <person name="Muller O."/>
            <person name="Perlin M.H."/>
            <person name="Wosten H.A."/>
            <person name="de Vries R."/>
            <person name="Ruiz-Herrera J."/>
            <person name="Reynaga-Pena C.G."/>
            <person name="Snetselaar K."/>
            <person name="McCann M."/>
            <person name="Perez-Martin J."/>
            <person name="Feldbrugge M."/>
            <person name="Basse C.W."/>
            <person name="Steinberg G."/>
            <person name="Ibeas J.I."/>
            <person name="Holloman W."/>
            <person name="Guzman P."/>
            <person name="Farman M."/>
            <person name="Stajich J.E."/>
            <person name="Sentandreu R."/>
            <person name="Gonzalez-Prieto J.M."/>
            <person name="Kennell J.C."/>
            <person name="Molina L."/>
            <person name="Schirawski J."/>
            <person name="Mendoza-Mendoza A."/>
            <person name="Greilinger D."/>
            <person name="Munch K."/>
            <person name="Rossel N."/>
            <person name="Scherer M."/>
            <person name="Vranes M."/>
            <person name="Ladendorf O."/>
            <person name="Vincon V."/>
            <person name="Fuchs U."/>
            <person name="Sandrock B."/>
            <person name="Meng S."/>
            <person name="Ho E.C."/>
            <person name="Cahill M.J."/>
            <person name="Boyce K.J."/>
            <person name="Klose J."/>
            <person name="Klosterman S.J."/>
            <person name="Deelstra H.J."/>
            <person name="Ortiz-Castellanos L."/>
            <person name="Li W."/>
            <person name="Sanchez-Alonso P."/>
            <person name="Schreier P.H."/>
            <person name="Hauser-Hahn I."/>
            <person name="Vaupel M."/>
            <person name="Koopmann E."/>
            <person name="Friedrich G."/>
            <person name="Voss H."/>
            <person name="Schluter T."/>
            <person name="Margolis J."/>
            <person name="Platt D."/>
            <person name="Swimmer C."/>
            <person name="Gnirke A."/>
            <person name="Chen F."/>
            <person name="Vysotskaia V."/>
            <person name="Mannhaupt G."/>
            <person name="Guldener U."/>
            <person name="Munsterkotter M."/>
            <person name="Haase D."/>
            <person name="Oesterheld M."/>
            <person name="Mewes H.W."/>
            <person name="Mauceli E.W."/>
            <person name="DeCaprio D."/>
            <person name="Wade C.M."/>
            <person name="Butler J."/>
            <person name="Young S."/>
            <person name="Jaffe D.B."/>
            <person name="Calvo S."/>
            <person name="Nusbaum C."/>
            <person name="Galagan J."/>
            <person name="Birren B.W."/>
        </authorList>
    </citation>
    <scope>NUCLEOTIDE SEQUENCE [LARGE SCALE GENOMIC DNA]</scope>
    <source>
        <strain evidence="10">DSM 14603 / FGSC 9021 / UM521</strain>
    </source>
</reference>
<dbReference type="GO" id="GO:0005829">
    <property type="term" value="C:cytosol"/>
    <property type="evidence" value="ECO:0000318"/>
    <property type="project" value="GO_Central"/>
</dbReference>
<dbReference type="Gene3D" id="1.20.58.480">
    <property type="match status" value="1"/>
</dbReference>
<sequence length="1102" mass="120829">MTVASASNNAAGSVAGPSRLSASPKKTFYPVWPQSHDEAEYFEVPPDHFLAQQRGSNKTRPTNSSEHLFARRLSASSVSTTSSTLGQASMPLAGITGRSDAVTAALSTSPSQALSELATAVRSGISALPSSLGHINNPLDRLADAVPRPTGFSTVDEHIPDTSTLAAADFDVDVRSGFLPPEAPVRRLSAPYAEHWEHALDLAKRIPLMHGGGGTKTTPHQRLLARRWRRSIREMPILPLSDELANDIRYARRGHVVLSFLAHFYIHSQPRKVTAALAVAPQRTWLNMFSRKTPDDLQDEQDLADELAGKYMRRLPAAIAVPWVQLSQKLDLPPVLTYATTVLWNWDYIDPSRGLEPDNLSIVETFTATPSEHHFFFTSLLIEARGVEALELMRVSLDEAFVADRVARRRIAGYLNRLAVVIKSLTKLLHDVRNGCDPKIFYWGIRPWFVGSDTVDKGEEAGWHFEGVDPEGIKRVFSGPSAGQSSMIHAIDVFLDVDHTRRKQRLHRPAATTNADARGADATFMERMSLYMPGHHRAFLSHLRNISFDDADQDQDEELQDLEPREANSDADGEQQLRELPHPIRSLALKAKSEEHDEGLPAAYDNALQELKALRDEHMKVAYLYIVAQARGSPPDAYAPLAKGFTGEPNVDRRLAAKAKAHADAEAEARAILDTNSKDNGGGAKGTGGTDLVTFLRDCRVNTIDALIMAKQAAVATSSTSTSTRTPASTSTVANTTVAADVVDSASSAVNAAAESSSGQSSSSFASSFLPSQRLHNVSTGDVSDTMAAPQNTLTDSVTRLSPPRDDAYDVQVWAVDVSGHSDLLTELELRNLTADLLPGKANAADREKVLKYYRQADRVRSLVARLLPRLLLATHFDVPYDEVRFSVTRQGRPYISAPRLPVYFDFNISHDTDWVVMGFCTSRLAVSDRNAPRVGTDVMALQLPKYEQDVRSFVETMDIALTASETRWVLEPLTCASGCGAETALHRLFTLWTYKEAYTKNLGMGLGFDFSRIQFDFASASQPQLSIDAQVQTAYKFVDVLLPSSAAAGAASQLVVCHGPHSNLDQHIIDKQISAHQAQRSRLLRVMTLEQLIAQVRSLVT</sequence>
<feature type="region of interest" description="Disordered" evidence="6">
    <location>
        <begin position="780"/>
        <end position="802"/>
    </location>
</feature>
<feature type="compositionally biased region" description="Polar residues" evidence="6">
    <location>
        <begin position="780"/>
        <end position="800"/>
    </location>
</feature>
<keyword evidence="5" id="KW-0349">Heme</keyword>
<dbReference type="EMBL" id="CM003149">
    <property type="protein sequence ID" value="KIS68250.1"/>
    <property type="molecule type" value="Genomic_DNA"/>
</dbReference>
<evidence type="ECO:0000256" key="6">
    <source>
        <dbReference type="SAM" id="MobiDB-lite"/>
    </source>
</evidence>
<dbReference type="InterPro" id="IPR000898">
    <property type="entry name" value="Indolamine_dOase"/>
</dbReference>
<dbReference type="PANTHER" id="PTHR28657">
    <property type="entry name" value="INDOLEAMINE 2,3-DIOXYGENASE"/>
    <property type="match status" value="1"/>
</dbReference>
<dbReference type="GO" id="GO:0020037">
    <property type="term" value="F:heme binding"/>
    <property type="evidence" value="ECO:0007669"/>
    <property type="project" value="InterPro"/>
</dbReference>
<evidence type="ECO:0000256" key="3">
    <source>
        <dbReference type="ARBA" id="ARBA00022723"/>
    </source>
</evidence>
<evidence type="ECO:0000256" key="2">
    <source>
        <dbReference type="ARBA" id="ARBA00022679"/>
    </source>
</evidence>
<dbReference type="Proteomes" id="UP000000561">
    <property type="component" value="Chromosome 10"/>
</dbReference>
<feature type="domain" description="4'-phosphopantetheinyl transferase" evidence="7">
    <location>
        <begin position="934"/>
        <end position="1041"/>
    </location>
</feature>
<dbReference type="Pfam" id="PF22624">
    <property type="entry name" value="AASDHPPT_N"/>
    <property type="match status" value="1"/>
</dbReference>
<dbReference type="InParanoid" id="A0A0D1E0K2"/>
<dbReference type="InterPro" id="IPR037217">
    <property type="entry name" value="Trp/Indoleamine_2_3_dOase-like"/>
</dbReference>
<dbReference type="GO" id="GO:0019441">
    <property type="term" value="P:L-tryptophan catabolic process to kynurenine"/>
    <property type="evidence" value="ECO:0007669"/>
    <property type="project" value="InterPro"/>
</dbReference>
<dbReference type="AlphaFoldDB" id="A0A0D1E0K2"/>
<keyword evidence="4 5" id="KW-0408">Iron</keyword>
<feature type="region of interest" description="Disordered" evidence="6">
    <location>
        <begin position="1"/>
        <end position="21"/>
    </location>
</feature>
<feature type="domain" description="4'-phosphopantetheinyl transferase N-terminal" evidence="8">
    <location>
        <begin position="845"/>
        <end position="918"/>
    </location>
</feature>
<dbReference type="OMA" id="MERMSLY"/>
<proteinExistence type="inferred from homology"/>
<feature type="compositionally biased region" description="Low complexity" evidence="6">
    <location>
        <begin position="1"/>
        <end position="16"/>
    </location>
</feature>
<dbReference type="GO" id="GO:0019878">
    <property type="term" value="P:lysine biosynthetic process via aminoadipic acid"/>
    <property type="evidence" value="ECO:0000318"/>
    <property type="project" value="GO_Central"/>
</dbReference>
<name>A0A0D1E0K2_MYCMD</name>
<evidence type="ECO:0000256" key="5">
    <source>
        <dbReference type="PIRSR" id="PIRSR600898-1"/>
    </source>
</evidence>